<evidence type="ECO:0000256" key="5">
    <source>
        <dbReference type="ARBA" id="ARBA00023136"/>
    </source>
</evidence>
<feature type="domain" description="Phage shock protein PspC N-terminal" evidence="8">
    <location>
        <begin position="34"/>
        <end position="91"/>
    </location>
</feature>
<comment type="subcellular location">
    <subcellularLocation>
        <location evidence="1">Cell membrane</location>
        <topology evidence="1">Single-pass membrane protein</topology>
    </subcellularLocation>
</comment>
<accession>A0ABV3ENG1</accession>
<evidence type="ECO:0000256" key="1">
    <source>
        <dbReference type="ARBA" id="ARBA00004162"/>
    </source>
</evidence>
<evidence type="ECO:0000256" key="4">
    <source>
        <dbReference type="ARBA" id="ARBA00022989"/>
    </source>
</evidence>
<keyword evidence="3 7" id="KW-0812">Transmembrane</keyword>
<evidence type="ECO:0000256" key="3">
    <source>
        <dbReference type="ARBA" id="ARBA00022692"/>
    </source>
</evidence>
<evidence type="ECO:0000256" key="2">
    <source>
        <dbReference type="ARBA" id="ARBA00022475"/>
    </source>
</evidence>
<feature type="transmembrane region" description="Helical" evidence="7">
    <location>
        <begin position="61"/>
        <end position="88"/>
    </location>
</feature>
<dbReference type="Proteomes" id="UP001551584">
    <property type="component" value="Unassembled WGS sequence"/>
</dbReference>
<feature type="transmembrane region" description="Helical" evidence="7">
    <location>
        <begin position="282"/>
        <end position="304"/>
    </location>
</feature>
<feature type="region of interest" description="Disordered" evidence="6">
    <location>
        <begin position="232"/>
        <end position="251"/>
    </location>
</feature>
<keyword evidence="5 7" id="KW-0472">Membrane</keyword>
<dbReference type="PANTHER" id="PTHR33885:SF3">
    <property type="entry name" value="PHAGE SHOCK PROTEIN C"/>
    <property type="match status" value="1"/>
</dbReference>
<keyword evidence="4 7" id="KW-1133">Transmembrane helix</keyword>
<feature type="transmembrane region" description="Helical" evidence="7">
    <location>
        <begin position="109"/>
        <end position="127"/>
    </location>
</feature>
<dbReference type="InterPro" id="IPR007168">
    <property type="entry name" value="Phageshock_PspC_N"/>
</dbReference>
<dbReference type="InterPro" id="IPR052027">
    <property type="entry name" value="PspC"/>
</dbReference>
<sequence>MTDHHHASSPASPDAQRRTGASASDAESPEREARPLRRDRRHKMLGGVCAGLGRQCDMDPVIFRITLAVLSATGGIGLVFYGFTWLFVPYEDEEENEIRRLLTGRVDGPALASVLFALVGCGVFLSMLGDGGLLTFGAVLSLLLAGAGYWSRRRDAPGPDPLAVQAVADAPPEAQAPPIAASLPSWWREPIVKDGTFVGGTGYLWGPGDLGDTSDQELAAALAVSRGGVTDQVAGRRGQTGRNKPAGPRRPRSLGGVTFLLALVVGSLVTGLSQAGTPAVTAVQHGLACALLVLGAGLVASSFLGRTGAGTVFWGLVTAGLLTVTAALPRDVDADWIRREWRPASVADTRAGYQLGLGLARLDLTDLPVTGGQTVPVRVEVGTGRVEVVVPDDVTVRTRIDVGLGDIRSPSDSGRDTGAGAGLTEEYTLRAVDGGKGTGGDGGRDGNGGDDGKAGTIELWVEVGAGNAEVTRVAS</sequence>
<evidence type="ECO:0000313" key="10">
    <source>
        <dbReference type="Proteomes" id="UP001551584"/>
    </source>
</evidence>
<feature type="transmembrane region" description="Helical" evidence="7">
    <location>
        <begin position="254"/>
        <end position="276"/>
    </location>
</feature>
<name>A0ABV3ENG1_9ACTN</name>
<dbReference type="Pfam" id="PF04024">
    <property type="entry name" value="PspC"/>
    <property type="match status" value="1"/>
</dbReference>
<feature type="region of interest" description="Disordered" evidence="6">
    <location>
        <begin position="1"/>
        <end position="37"/>
    </location>
</feature>
<dbReference type="PANTHER" id="PTHR33885">
    <property type="entry name" value="PHAGE SHOCK PROTEIN C"/>
    <property type="match status" value="1"/>
</dbReference>
<proteinExistence type="predicted"/>
<feature type="transmembrane region" description="Helical" evidence="7">
    <location>
        <begin position="311"/>
        <end position="329"/>
    </location>
</feature>
<comment type="caution">
    <text evidence="9">The sequence shown here is derived from an EMBL/GenBank/DDBJ whole genome shotgun (WGS) entry which is preliminary data.</text>
</comment>
<feature type="transmembrane region" description="Helical" evidence="7">
    <location>
        <begin position="133"/>
        <end position="150"/>
    </location>
</feature>
<feature type="region of interest" description="Disordered" evidence="6">
    <location>
        <begin position="430"/>
        <end position="454"/>
    </location>
</feature>
<evidence type="ECO:0000259" key="8">
    <source>
        <dbReference type="Pfam" id="PF04024"/>
    </source>
</evidence>
<keyword evidence="10" id="KW-1185">Reference proteome</keyword>
<keyword evidence="2" id="KW-1003">Cell membrane</keyword>
<evidence type="ECO:0000256" key="7">
    <source>
        <dbReference type="SAM" id="Phobius"/>
    </source>
</evidence>
<gene>
    <name evidence="9" type="ORF">AB0D95_10480</name>
</gene>
<dbReference type="EMBL" id="JBEZNA010000017">
    <property type="protein sequence ID" value="MEU9577676.1"/>
    <property type="molecule type" value="Genomic_DNA"/>
</dbReference>
<organism evidence="9 10">
    <name type="scientific">Streptomyces chilikensis</name>
    <dbReference type="NCBI Taxonomy" id="1194079"/>
    <lineage>
        <taxon>Bacteria</taxon>
        <taxon>Bacillati</taxon>
        <taxon>Actinomycetota</taxon>
        <taxon>Actinomycetes</taxon>
        <taxon>Kitasatosporales</taxon>
        <taxon>Streptomycetaceae</taxon>
        <taxon>Streptomyces</taxon>
    </lineage>
</organism>
<evidence type="ECO:0000313" key="9">
    <source>
        <dbReference type="EMBL" id="MEU9577676.1"/>
    </source>
</evidence>
<reference evidence="9 10" key="1">
    <citation type="submission" date="2024-06" db="EMBL/GenBank/DDBJ databases">
        <title>The Natural Products Discovery Center: Release of the First 8490 Sequenced Strains for Exploring Actinobacteria Biosynthetic Diversity.</title>
        <authorList>
            <person name="Kalkreuter E."/>
            <person name="Kautsar S.A."/>
            <person name="Yang D."/>
            <person name="Bader C.D."/>
            <person name="Teijaro C.N."/>
            <person name="Fluegel L."/>
            <person name="Davis C.M."/>
            <person name="Simpson J.R."/>
            <person name="Lauterbach L."/>
            <person name="Steele A.D."/>
            <person name="Gui C."/>
            <person name="Meng S."/>
            <person name="Li G."/>
            <person name="Viehrig K."/>
            <person name="Ye F."/>
            <person name="Su P."/>
            <person name="Kiefer A.F."/>
            <person name="Nichols A."/>
            <person name="Cepeda A.J."/>
            <person name="Yan W."/>
            <person name="Fan B."/>
            <person name="Jiang Y."/>
            <person name="Adhikari A."/>
            <person name="Zheng C.-J."/>
            <person name="Schuster L."/>
            <person name="Cowan T.M."/>
            <person name="Smanski M.J."/>
            <person name="Chevrette M.G."/>
            <person name="De Carvalho L.P.S."/>
            <person name="Shen B."/>
        </authorList>
    </citation>
    <scope>NUCLEOTIDE SEQUENCE [LARGE SCALE GENOMIC DNA]</scope>
    <source>
        <strain evidence="9 10">NPDC048117</strain>
    </source>
</reference>
<evidence type="ECO:0000256" key="6">
    <source>
        <dbReference type="SAM" id="MobiDB-lite"/>
    </source>
</evidence>
<dbReference type="RefSeq" id="WP_359271030.1">
    <property type="nucleotide sequence ID" value="NZ_JBEZNA010000017.1"/>
</dbReference>
<protein>
    <submittedName>
        <fullName evidence="9">PspC domain-containing protein</fullName>
    </submittedName>
</protein>